<dbReference type="Pfam" id="PF08448">
    <property type="entry name" value="PAS_4"/>
    <property type="match status" value="1"/>
</dbReference>
<dbReference type="SUPFAM" id="SSF47384">
    <property type="entry name" value="Homodimeric domain of signal transducing histidine kinase"/>
    <property type="match status" value="1"/>
</dbReference>
<feature type="region of interest" description="Disordered" evidence="7">
    <location>
        <begin position="1"/>
        <end position="22"/>
    </location>
</feature>
<dbReference type="InterPro" id="IPR013656">
    <property type="entry name" value="PAS_4"/>
</dbReference>
<reference evidence="12 13" key="1">
    <citation type="submission" date="2024-04" db="EMBL/GenBank/DDBJ databases">
        <title>Novel species of the genus Ideonella isolated from streams.</title>
        <authorList>
            <person name="Lu H."/>
        </authorList>
    </citation>
    <scope>NUCLEOTIDE SEQUENCE [LARGE SCALE GENOMIC DNA]</scope>
    <source>
        <strain evidence="12 13">LYT19W</strain>
    </source>
</reference>
<feature type="transmembrane region" description="Helical" evidence="8">
    <location>
        <begin position="34"/>
        <end position="55"/>
    </location>
</feature>
<keyword evidence="5 12" id="KW-0418">Kinase</keyword>
<feature type="domain" description="PAC" evidence="11">
    <location>
        <begin position="426"/>
        <end position="478"/>
    </location>
</feature>
<dbReference type="CDD" id="cd00075">
    <property type="entry name" value="HATPase"/>
    <property type="match status" value="1"/>
</dbReference>
<dbReference type="PROSITE" id="PS50112">
    <property type="entry name" value="PAS"/>
    <property type="match status" value="1"/>
</dbReference>
<protein>
    <recommendedName>
        <fullName evidence="2">histidine kinase</fullName>
        <ecNumber evidence="2">2.7.13.3</ecNumber>
    </recommendedName>
</protein>
<feature type="domain" description="Histidine kinase" evidence="9">
    <location>
        <begin position="496"/>
        <end position="714"/>
    </location>
</feature>
<evidence type="ECO:0000259" key="10">
    <source>
        <dbReference type="PROSITE" id="PS50112"/>
    </source>
</evidence>
<gene>
    <name evidence="12" type="ORF">AACH00_14060</name>
</gene>
<dbReference type="InterPro" id="IPR005467">
    <property type="entry name" value="His_kinase_dom"/>
</dbReference>
<dbReference type="InterPro" id="IPR003594">
    <property type="entry name" value="HATPase_dom"/>
</dbReference>
<dbReference type="SMART" id="SM00387">
    <property type="entry name" value="HATPase_c"/>
    <property type="match status" value="1"/>
</dbReference>
<dbReference type="InterPro" id="IPR004358">
    <property type="entry name" value="Sig_transdc_His_kin-like_C"/>
</dbReference>
<evidence type="ECO:0000259" key="11">
    <source>
        <dbReference type="PROSITE" id="PS50113"/>
    </source>
</evidence>
<dbReference type="CDD" id="cd18773">
    <property type="entry name" value="PDC1_HK_sensor"/>
    <property type="match status" value="1"/>
</dbReference>
<dbReference type="InterPro" id="IPR003661">
    <property type="entry name" value="HisK_dim/P_dom"/>
</dbReference>
<name>A0ABU9C6M9_9BURK</name>
<dbReference type="EMBL" id="JBBUTI010000009">
    <property type="protein sequence ID" value="MEK8047483.1"/>
    <property type="molecule type" value="Genomic_DNA"/>
</dbReference>
<dbReference type="InterPro" id="IPR036890">
    <property type="entry name" value="HATPase_C_sf"/>
</dbReference>
<comment type="catalytic activity">
    <reaction evidence="1">
        <text>ATP + protein L-histidine = ADP + protein N-phospho-L-histidine.</text>
        <dbReference type="EC" id="2.7.13.3"/>
    </reaction>
</comment>
<dbReference type="Pfam" id="PF02518">
    <property type="entry name" value="HATPase_c"/>
    <property type="match status" value="1"/>
</dbReference>
<evidence type="ECO:0000256" key="8">
    <source>
        <dbReference type="SAM" id="Phobius"/>
    </source>
</evidence>
<keyword evidence="8" id="KW-1133">Transmembrane helix</keyword>
<organism evidence="12 13">
    <name type="scientific">Ideonella margarita</name>
    <dbReference type="NCBI Taxonomy" id="2984191"/>
    <lineage>
        <taxon>Bacteria</taxon>
        <taxon>Pseudomonadati</taxon>
        <taxon>Pseudomonadota</taxon>
        <taxon>Betaproteobacteria</taxon>
        <taxon>Burkholderiales</taxon>
        <taxon>Sphaerotilaceae</taxon>
        <taxon>Ideonella</taxon>
    </lineage>
</organism>
<dbReference type="InterPro" id="IPR050736">
    <property type="entry name" value="Sensor_HK_Regulatory"/>
</dbReference>
<comment type="caution">
    <text evidence="12">The sequence shown here is derived from an EMBL/GenBank/DDBJ whole genome shotgun (WGS) entry which is preliminary data.</text>
</comment>
<keyword evidence="3" id="KW-0597">Phosphoprotein</keyword>
<dbReference type="GO" id="GO:0016301">
    <property type="term" value="F:kinase activity"/>
    <property type="evidence" value="ECO:0007669"/>
    <property type="project" value="UniProtKB-KW"/>
</dbReference>
<keyword evidence="4" id="KW-0808">Transferase</keyword>
<sequence>MTPSEEHARTDTDTDGAAPHDAPRVPVWLQSRSVPWVGLVLSLVIAAGAAAFLVFERGEINEEATSRAELYARVLEDHANRSMGSVELIIQTAEATVEGRGASGKSADALNQMLEEAVRGQPMVRSLNWLDTRGLVVASSNPRNVGLDTRVLIDLPDTGLGKVTPGRDLHLMVADGALLPTAPGVVVLPFARPTRQLDGRLLALVNLDFFANQYQLTLSDSPSRAALLSYAGQLITATEGIEAPGGQMVRQLPVFERFLPKLELGSYTGPGIDGEPAITAFRTTRRYPLVIAVETPVSSVNDRLYALGLQVASAAGMTMLVVAALTLLAWRSLRSRELTDNALTQTKGTLADQGLFTDGLFEASPVPMSVKDREGRYLRVNRAWTRFLGVEAGDVLGRSNDLMLRLVDAEHLMGMEQSAMALGQPVQYEAQITDAGGQLRDVAMRLMPYRDAADNVRGVISCWLDVTEFREAERRTLDAKNAAERSNQAKSEFIANMSHELRTPLQSILGYSELGVDRTANGDSKLHRMFSSIHGGGVRMLALVNNLLDLSRVSTAVGDFERRPVDLVPALVSVIDELAPLAAGRNVEVVSQGHGEPLPALADPIRMQQVLRNVLANAIRFAPAGTAVEVDWRFEHDAVDRITVSDRGPGIPPDELESIFEAFVQSTRTKDGSGGTGLGLAICRKIMDSHAGSIVAHNRPDGGAVFEIRLPRLQTPLGESD</sequence>
<evidence type="ECO:0000256" key="6">
    <source>
        <dbReference type="ARBA" id="ARBA00023012"/>
    </source>
</evidence>
<feature type="compositionally biased region" description="Basic and acidic residues" evidence="7">
    <location>
        <begin position="1"/>
        <end position="12"/>
    </location>
</feature>
<dbReference type="Pfam" id="PF00512">
    <property type="entry name" value="HisKA"/>
    <property type="match status" value="1"/>
</dbReference>
<evidence type="ECO:0000313" key="12">
    <source>
        <dbReference type="EMBL" id="MEK8047483.1"/>
    </source>
</evidence>
<dbReference type="CDD" id="cd00130">
    <property type="entry name" value="PAS"/>
    <property type="match status" value="1"/>
</dbReference>
<dbReference type="PROSITE" id="PS50109">
    <property type="entry name" value="HIS_KIN"/>
    <property type="match status" value="1"/>
</dbReference>
<dbReference type="Gene3D" id="1.10.287.130">
    <property type="match status" value="1"/>
</dbReference>
<feature type="domain" description="PAS" evidence="10">
    <location>
        <begin position="360"/>
        <end position="429"/>
    </location>
</feature>
<dbReference type="CDD" id="cd00082">
    <property type="entry name" value="HisKA"/>
    <property type="match status" value="1"/>
</dbReference>
<evidence type="ECO:0000259" key="9">
    <source>
        <dbReference type="PROSITE" id="PS50109"/>
    </source>
</evidence>
<dbReference type="RefSeq" id="WP_341399790.1">
    <property type="nucleotide sequence ID" value="NZ_JBBUTI010000009.1"/>
</dbReference>
<dbReference type="PANTHER" id="PTHR43711:SF1">
    <property type="entry name" value="HISTIDINE KINASE 1"/>
    <property type="match status" value="1"/>
</dbReference>
<proteinExistence type="predicted"/>
<evidence type="ECO:0000256" key="3">
    <source>
        <dbReference type="ARBA" id="ARBA00022553"/>
    </source>
</evidence>
<evidence type="ECO:0000256" key="2">
    <source>
        <dbReference type="ARBA" id="ARBA00012438"/>
    </source>
</evidence>
<accession>A0ABU9C6M9</accession>
<dbReference type="SUPFAM" id="SSF55785">
    <property type="entry name" value="PYP-like sensor domain (PAS domain)"/>
    <property type="match status" value="1"/>
</dbReference>
<evidence type="ECO:0000313" key="13">
    <source>
        <dbReference type="Proteomes" id="UP001379945"/>
    </source>
</evidence>
<dbReference type="NCBIfam" id="TIGR00229">
    <property type="entry name" value="sensory_box"/>
    <property type="match status" value="1"/>
</dbReference>
<keyword evidence="8" id="KW-0472">Membrane</keyword>
<evidence type="ECO:0000256" key="5">
    <source>
        <dbReference type="ARBA" id="ARBA00022777"/>
    </source>
</evidence>
<dbReference type="Gene3D" id="3.30.565.10">
    <property type="entry name" value="Histidine kinase-like ATPase, C-terminal domain"/>
    <property type="match status" value="1"/>
</dbReference>
<dbReference type="InterPro" id="IPR035965">
    <property type="entry name" value="PAS-like_dom_sf"/>
</dbReference>
<evidence type="ECO:0000256" key="7">
    <source>
        <dbReference type="SAM" id="MobiDB-lite"/>
    </source>
</evidence>
<dbReference type="Proteomes" id="UP001379945">
    <property type="component" value="Unassembled WGS sequence"/>
</dbReference>
<keyword evidence="6" id="KW-0902">Two-component regulatory system</keyword>
<dbReference type="PROSITE" id="PS50113">
    <property type="entry name" value="PAC"/>
    <property type="match status" value="1"/>
</dbReference>
<dbReference type="InterPro" id="IPR000700">
    <property type="entry name" value="PAS-assoc_C"/>
</dbReference>
<dbReference type="InterPro" id="IPR036097">
    <property type="entry name" value="HisK_dim/P_sf"/>
</dbReference>
<keyword evidence="13" id="KW-1185">Reference proteome</keyword>
<dbReference type="SMART" id="SM00388">
    <property type="entry name" value="HisKA"/>
    <property type="match status" value="1"/>
</dbReference>
<dbReference type="PRINTS" id="PR00344">
    <property type="entry name" value="BCTRLSENSOR"/>
</dbReference>
<dbReference type="Gene3D" id="3.30.450.20">
    <property type="entry name" value="PAS domain"/>
    <property type="match status" value="3"/>
</dbReference>
<evidence type="ECO:0000256" key="1">
    <source>
        <dbReference type="ARBA" id="ARBA00000085"/>
    </source>
</evidence>
<dbReference type="SUPFAM" id="SSF55874">
    <property type="entry name" value="ATPase domain of HSP90 chaperone/DNA topoisomerase II/histidine kinase"/>
    <property type="match status" value="1"/>
</dbReference>
<dbReference type="PANTHER" id="PTHR43711">
    <property type="entry name" value="TWO-COMPONENT HISTIDINE KINASE"/>
    <property type="match status" value="1"/>
</dbReference>
<dbReference type="SMART" id="SM00091">
    <property type="entry name" value="PAS"/>
    <property type="match status" value="1"/>
</dbReference>
<dbReference type="EC" id="2.7.13.3" evidence="2"/>
<evidence type="ECO:0000256" key="4">
    <source>
        <dbReference type="ARBA" id="ARBA00022679"/>
    </source>
</evidence>
<keyword evidence="8" id="KW-0812">Transmembrane</keyword>
<dbReference type="InterPro" id="IPR000014">
    <property type="entry name" value="PAS"/>
</dbReference>
<feature type="transmembrane region" description="Helical" evidence="8">
    <location>
        <begin position="304"/>
        <end position="330"/>
    </location>
</feature>